<feature type="region of interest" description="Disordered" evidence="23">
    <location>
        <begin position="1427"/>
        <end position="1454"/>
    </location>
</feature>
<evidence type="ECO:0000256" key="13">
    <source>
        <dbReference type="ARBA" id="ARBA00023125"/>
    </source>
</evidence>
<dbReference type="InterPro" id="IPR036443">
    <property type="entry name" value="Znf_RanBP2_sf"/>
</dbReference>
<dbReference type="Pfam" id="PF13432">
    <property type="entry name" value="TPR_16"/>
    <property type="match status" value="1"/>
</dbReference>
<evidence type="ECO:0000256" key="23">
    <source>
        <dbReference type="SAM" id="MobiDB-lite"/>
    </source>
</evidence>
<keyword evidence="5" id="KW-0597">Phosphoprotein</keyword>
<dbReference type="FunFam" id="2.30.29.30:FF:000018">
    <property type="entry name" value="E3 SUMO-protein ligase RanBP2"/>
    <property type="match status" value="4"/>
</dbReference>
<protein>
    <recommendedName>
        <fullName evidence="18">Nuclear pore complex protein Nup153</fullName>
    </recommendedName>
    <alternativeName>
        <fullName evidence="20">153 kDa nucleoporin</fullName>
    </alternativeName>
    <alternativeName>
        <fullName evidence="19">Nucleoporin Nup153</fullName>
    </alternativeName>
</protein>
<dbReference type="Gene3D" id="2.30.29.30">
    <property type="entry name" value="Pleckstrin-homology domain (PH domain)/Phosphotyrosine-binding domain (PTB)"/>
    <property type="match status" value="5"/>
</dbReference>
<evidence type="ECO:0000256" key="15">
    <source>
        <dbReference type="ARBA" id="ARBA00023136"/>
    </source>
</evidence>
<evidence type="ECO:0000256" key="22">
    <source>
        <dbReference type="SAM" id="Coils"/>
    </source>
</evidence>
<evidence type="ECO:0000256" key="14">
    <source>
        <dbReference type="ARBA" id="ARBA00023132"/>
    </source>
</evidence>
<keyword evidence="6" id="KW-0479">Metal-binding</keyword>
<comment type="cofactor">
    <cofactor evidence="1">
        <name>Zn(2+)</name>
        <dbReference type="ChEBI" id="CHEBI:29105"/>
    </cofactor>
</comment>
<feature type="compositionally biased region" description="Low complexity" evidence="23">
    <location>
        <begin position="2448"/>
        <end position="2465"/>
    </location>
</feature>
<feature type="region of interest" description="Disordered" evidence="23">
    <location>
        <begin position="2072"/>
        <end position="2127"/>
    </location>
</feature>
<evidence type="ECO:0000313" key="27">
    <source>
        <dbReference type="Proteomes" id="UP000283509"/>
    </source>
</evidence>
<keyword evidence="8 21" id="KW-0863">Zinc-finger</keyword>
<evidence type="ECO:0000256" key="7">
    <source>
        <dbReference type="ARBA" id="ARBA00022737"/>
    </source>
</evidence>
<comment type="caution">
    <text evidence="26">The sequence shown here is derived from an EMBL/GenBank/DDBJ whole genome shotgun (WGS) entry which is preliminary data.</text>
</comment>
<evidence type="ECO:0000256" key="4">
    <source>
        <dbReference type="ARBA" id="ARBA00022448"/>
    </source>
</evidence>
<comment type="similarity">
    <text evidence="17">Belongs to the NUP153 family.</text>
</comment>
<dbReference type="FunFam" id="4.10.1060.10:FF:000003">
    <property type="entry name" value="E3 SUMO-protein ligase RanBP2"/>
    <property type="match status" value="1"/>
</dbReference>
<feature type="domain" description="RanBD1" evidence="24">
    <location>
        <begin position="1938"/>
        <end position="2070"/>
    </location>
</feature>
<feature type="domain" description="RanBD1" evidence="24">
    <location>
        <begin position="1518"/>
        <end position="1654"/>
    </location>
</feature>
<feature type="compositionally biased region" description="Basic and acidic residues" evidence="23">
    <location>
        <begin position="752"/>
        <end position="770"/>
    </location>
</feature>
<keyword evidence="9" id="KW-0509">mRNA transport</keyword>
<evidence type="ECO:0000256" key="5">
    <source>
        <dbReference type="ARBA" id="ARBA00022553"/>
    </source>
</evidence>
<dbReference type="SUPFAM" id="SSF50729">
    <property type="entry name" value="PH domain-like"/>
    <property type="match status" value="5"/>
</dbReference>
<dbReference type="SUPFAM" id="SSF48452">
    <property type="entry name" value="TPR-like"/>
    <property type="match status" value="1"/>
</dbReference>
<feature type="coiled-coil region" evidence="22">
    <location>
        <begin position="780"/>
        <end position="878"/>
    </location>
</feature>
<evidence type="ECO:0000256" key="2">
    <source>
        <dbReference type="ARBA" id="ARBA00004126"/>
    </source>
</evidence>
<evidence type="ECO:0000256" key="21">
    <source>
        <dbReference type="PROSITE-ProRule" id="PRU00322"/>
    </source>
</evidence>
<feature type="compositionally biased region" description="Basic and acidic residues" evidence="23">
    <location>
        <begin position="704"/>
        <end position="715"/>
    </location>
</feature>
<feature type="region of interest" description="Disordered" evidence="23">
    <location>
        <begin position="1492"/>
        <end position="1513"/>
    </location>
</feature>
<dbReference type="GO" id="GO:0008270">
    <property type="term" value="F:zinc ion binding"/>
    <property type="evidence" value="ECO:0007669"/>
    <property type="project" value="UniProtKB-KW"/>
</dbReference>
<dbReference type="Pfam" id="PF12185">
    <property type="entry name" value="IR1-M"/>
    <property type="match status" value="1"/>
</dbReference>
<feature type="compositionally biased region" description="Polar residues" evidence="23">
    <location>
        <begin position="739"/>
        <end position="748"/>
    </location>
</feature>
<gene>
    <name evidence="26" type="ORF">C7M84_006500</name>
</gene>
<evidence type="ECO:0000259" key="24">
    <source>
        <dbReference type="PROSITE" id="PS50196"/>
    </source>
</evidence>
<evidence type="ECO:0000259" key="25">
    <source>
        <dbReference type="PROSITE" id="PS50199"/>
    </source>
</evidence>
<feature type="compositionally biased region" description="Basic and acidic residues" evidence="23">
    <location>
        <begin position="2085"/>
        <end position="2095"/>
    </location>
</feature>
<dbReference type="GO" id="GO:0016874">
    <property type="term" value="F:ligase activity"/>
    <property type="evidence" value="ECO:0007669"/>
    <property type="project" value="UniProtKB-KW"/>
</dbReference>
<feature type="region of interest" description="Disordered" evidence="23">
    <location>
        <begin position="704"/>
        <end position="770"/>
    </location>
</feature>
<evidence type="ECO:0000256" key="11">
    <source>
        <dbReference type="ARBA" id="ARBA00022927"/>
    </source>
</evidence>
<dbReference type="OrthoDB" id="6356316at2759"/>
<keyword evidence="27" id="KW-1185">Reference proteome</keyword>
<feature type="region of interest" description="Disordered" evidence="23">
    <location>
        <begin position="2444"/>
        <end position="2465"/>
    </location>
</feature>
<dbReference type="EMBL" id="QCYY01001826">
    <property type="protein sequence ID" value="ROT74967.1"/>
    <property type="molecule type" value="Genomic_DNA"/>
</dbReference>
<evidence type="ECO:0000313" key="26">
    <source>
        <dbReference type="EMBL" id="ROT74967.1"/>
    </source>
</evidence>
<dbReference type="GO" id="GO:0051028">
    <property type="term" value="P:mRNA transport"/>
    <property type="evidence" value="ECO:0007669"/>
    <property type="project" value="UniProtKB-KW"/>
</dbReference>
<evidence type="ECO:0000256" key="20">
    <source>
        <dbReference type="ARBA" id="ARBA00079437"/>
    </source>
</evidence>
<dbReference type="Proteomes" id="UP000283509">
    <property type="component" value="Unassembled WGS sequence"/>
</dbReference>
<feature type="region of interest" description="Disordered" evidence="23">
    <location>
        <begin position="1216"/>
        <end position="1237"/>
    </location>
</feature>
<keyword evidence="4" id="KW-0813">Transport</keyword>
<dbReference type="GO" id="GO:0005096">
    <property type="term" value="F:GTPase activator activity"/>
    <property type="evidence" value="ECO:0007669"/>
    <property type="project" value="TreeGrafter"/>
</dbReference>
<dbReference type="GO" id="GO:0006913">
    <property type="term" value="P:nucleocytoplasmic transport"/>
    <property type="evidence" value="ECO:0007669"/>
    <property type="project" value="InterPro"/>
</dbReference>
<dbReference type="FunFam" id="4.10.1060.10:FF:000001">
    <property type="entry name" value="Nuclear pore complex protein Nup153"/>
    <property type="match status" value="1"/>
</dbReference>
<feature type="domain" description="RanBP2-type" evidence="25">
    <location>
        <begin position="1685"/>
        <end position="1714"/>
    </location>
</feature>
<keyword evidence="14" id="KW-0906">Nuclear pore complex</keyword>
<reference evidence="26 27" key="2">
    <citation type="submission" date="2019-01" db="EMBL/GenBank/DDBJ databases">
        <title>The decoding of complex shrimp genome reveals the adaptation for benthos swimmer, frequently molting mechanism and breeding impact on genome.</title>
        <authorList>
            <person name="Sun Y."/>
            <person name="Gao Y."/>
            <person name="Yu Y."/>
        </authorList>
    </citation>
    <scope>NUCLEOTIDE SEQUENCE [LARGE SCALE GENOMIC DNA]</scope>
    <source>
        <tissue evidence="26">Muscle</tissue>
    </source>
</reference>
<dbReference type="Pfam" id="PF00638">
    <property type="entry name" value="Ran_BP1"/>
    <property type="match status" value="4"/>
</dbReference>
<evidence type="ECO:0000256" key="8">
    <source>
        <dbReference type="ARBA" id="ARBA00022771"/>
    </source>
</evidence>
<feature type="region of interest" description="Disordered" evidence="23">
    <location>
        <begin position="1292"/>
        <end position="1323"/>
    </location>
</feature>
<feature type="domain" description="RanBD1" evidence="24">
    <location>
        <begin position="1075"/>
        <end position="1209"/>
    </location>
</feature>
<feature type="compositionally biased region" description="Polar residues" evidence="23">
    <location>
        <begin position="1721"/>
        <end position="1739"/>
    </location>
</feature>
<dbReference type="InterPro" id="IPR045255">
    <property type="entry name" value="RanBP1-like"/>
</dbReference>
<proteinExistence type="inferred from homology"/>
<sequence length="2771" mass="302570">MLRSKKDVDRHVRDILNKIKNEDERKVRGYNIARLYFNINEYESARRYLSEFLTVRPKATDAHRLLGQINEGLGNKEKAVQSYKTSYELGGGQKDLILKICELYTEVQCDNSVRLYWAEEGHRLYPHNESVVKLREALLTGSGAHSREELEKLYLDEIKANPTDVRLQTNLLQLYKDWGAEDKNKLNEAYNYGCQVEARKPFSESLEWYKTLFDIMQEYCSSVDVSNEKEFHINYLSAQERLVYLTLASSSSTALLSQCTLTDAAALLHKFDQDLKNQFRSGGSKFFFGQMMVGQLYLHMAIFLLQNAKKDGLTHTSTSAGALLFHACRYRSSESATQSKSWSSRDQFCNKQAQEHIYLTLFGASNANKKEGSFFLSDEQFISKPLTYPEAEQVKVWDNVVGTMYCSSLRDMVWLCLQQAPTSCKEPQPYYTYTLFEGLQFSTTNVNTGAPETLCHLDLLAFLAATVYCQIAAGKENNGPPPASMPTVVASVLNTTEQAEWWTAAYTLFTNRAHHRLSKLRMILQRGLEATAAKEDGSTASEVDALEDRAEHYWHRVLTLCQRVARNVINVTPRNRLFVVQNISLSAEERSKVEEEGKYFLAMRLVQAGKLQEAIQALGELKSPEASFQRAMLYKEQAQAINGEGGVETTADMRSQHTILLTQARDTLYLTLDRLRMPGVDRFHPLNTKLSQQLEDVERRLSHISVDQDTHTQREDDTESISDASQSPRPDLANGHVINASQPPQMFSTPYRDNRNSSRITRQEARPSPERLDAQVRAISEVQENTLRNMEDTLRNMEEQNAALRAQNEALRDTCATMAQEVKENASLFRSILEQNKSISQEAYNAVLNEMKQVQISIKDLQTQVQSIAVDVAELRAMKADAKHTEVVEAKASEEQVAVDLPAAVVPAGLYSGYMGYYSQQPVPNPLMPTPGLFGNPPFFPPSTLPDQTYSMPSSVSQATTVTSLSQTGSSIVTQALSSLLLLLLRSHCHHPLESLLHSAQIMPPVTSAPHAFQITMPAVSAALTPPPASAPAFSGTFKSPGGITTSESPAPKAKEMADDDNDRYVEDDHDPCPDFKPVIPLPEKVEVRTGEEDEEVLFEERAKLFRFVEKEWRERGTGVMKLLHNPSQGSVRVLMRRDQTHKICANHLVYSNIELQAMKGNDKVWIWAAQDYADEELRMEKFCCRFKTLEIATSFKDAFMKAKAIVKENEEKLEKQQSLGDAGKTASQEPLPASSGKSLAEMFKPAAGSWTCSVCLVNNSAEMSKCAACETPNPSAPKVEESAAPQTPFATFKFKSPTNTPGSSTASPDKLGMASTPNTSTSASATGFGFRFGLDPSKTTISPLVSSAPTSSSAVATPATSADTAKDTVKFSLSGFTFTTTPTLKQDKVEVPEKPKEEEKKKESIFASFSFGSSASSGSGNAGFNFSVPTKDSKPDGSPAVSSQSSGDGGLFSNKPAGNLVSFSSLAANSSSTSSKVFTIKDTKAFEPKALFGGSQAKSPSKDDGDDKVEEYEPQVDFQPVVPLPDLVEVKTGEEEEERLFCERAKLFRFDKDTKEWKERGIGELKILKNNTTKKIRILMRREQIHKVCANHFLTPEIKLTQMQTSDKAWIWAAHDFADEEMKEERFAARFKTQELALSFKAAFEKAQKSLESVTSDTTAASDAVPTKASNTATSSLAAMFKPAAGSWECDTCLVRNKPEDNVCVSCSSNKPGYEPPKESTLQTPQFSFGIPSSTTAPKESAKNDDKPNLNSLASMFKPAAGSWECNSCLHSLHSQSATGTPSQPAFPFGTSAKPAQDNTDSKPAFSFGIPGSVTIKPVQDSAVTTETKPAFSFGEQTNKPFSFSWSTTTPASIGSASTAGTSAFSSSTFSQSKPSGSQEQPSTPTKEEKPGFVFGSPGKYEFSFTGVKARSPRSRDISQCESEDGLVEEDEGDHLYFEPVIPLPDKVDVVTGEEEETCLYSHRSKLFRLISGEWKERGIGDVKILCHKKNGKIRLLMRREQVHKICMNHYLKADMEFRKKDEKTFYWAAVDYTENEAQKETFAIRFKTPEIAAEFYKAVDSAKVQLGGTPTECPVTVSSSPVKSEETKKEKSPDTPSKTEASAPVSVKAEADTTSGEATSKLSSSVFGGTPSKTLFGETKSTIFGSGTEPSFVTNVSATFTLRSPDQQGILNAAGGPSVFGAATTMSTTPRSTFSFGDKFSLNPDADDMVEVVFEKKATPEQVQKARKLQLPDNFYLYEDAPPCPGCQGCCEEEEETVGKVEQTIPSVSTPAISTSTSSILGGTSAGPFTNAVFGKGPPKSPSIFETPKIFGGSTGGSSLFGGASNSPSVFGGSTATNAPSVFGGSPAPNSPSLFGGSSATNSPSIFGGSATSSSTSTFGGFTATTTTASSSPSIFSSSSITSSASIFGGTVSGSIFGGSAGSAGGLFGNAKTSGSPSMFGNAVATSTENTTSSSTTKSTEGSLFSTISSGNMLSFGDLASQSNESGFGQKNTVAADAVWAAKGQPVFGKSPKKTGDDDDDVVENDHDPHFEPVVPLPDLVEVKTGEEDLEVIFSNRGKLYRYDSGSKQWKERGIGDFKILRDPATNKFRLLQRREQVHKLCCNHYLTTQLQLRPMETSETAWCWYAKDYSESLEGTDEKLAIRFKALGAGDLHIQYDDDFFGARIIMTSESGETLAEHIIAIQTTVHKEGNSATWTVLNLEPQPQAVTTFKADFASVKSLEEFVAAFHEGKEYAENSGIMEQPSGEVAPEELYYGQGADEQGGSTLQC</sequence>
<dbReference type="InterPro" id="IPR011993">
    <property type="entry name" value="PH-like_dom_sf"/>
</dbReference>
<dbReference type="PROSITE" id="PS50199">
    <property type="entry name" value="ZF_RANBP2_2"/>
    <property type="match status" value="2"/>
</dbReference>
<dbReference type="GO" id="GO:0005643">
    <property type="term" value="C:nuclear pore"/>
    <property type="evidence" value="ECO:0007669"/>
    <property type="project" value="UniProtKB-SubCell"/>
</dbReference>
<dbReference type="Gene3D" id="4.10.1060.10">
    <property type="entry name" value="Zinc finger, RanBP2-type"/>
    <property type="match status" value="2"/>
</dbReference>
<dbReference type="InterPro" id="IPR045256">
    <property type="entry name" value="RanBP1_RanBD"/>
</dbReference>
<feature type="region of interest" description="Disordered" evidence="23">
    <location>
        <begin position="1033"/>
        <end position="1062"/>
    </location>
</feature>
<dbReference type="InterPro" id="IPR001876">
    <property type="entry name" value="Znf_RanBP2"/>
</dbReference>
<feature type="domain" description="RanBD1" evidence="24">
    <location>
        <begin position="2532"/>
        <end position="2648"/>
    </location>
</feature>
<dbReference type="Gene3D" id="1.25.40.10">
    <property type="entry name" value="Tetratricopeptide repeat domain"/>
    <property type="match status" value="1"/>
</dbReference>
<keyword evidence="13" id="KW-0238">DNA-binding</keyword>
<keyword evidence="11" id="KW-0653">Protein transport</keyword>
<evidence type="ECO:0000256" key="1">
    <source>
        <dbReference type="ARBA" id="ARBA00001947"/>
    </source>
</evidence>
<feature type="compositionally biased region" description="Polar residues" evidence="23">
    <location>
        <begin position="2114"/>
        <end position="2127"/>
    </location>
</feature>
<name>A0A423TF12_PENVA</name>
<feature type="compositionally biased region" description="Basic and acidic residues" evidence="23">
    <location>
        <begin position="1053"/>
        <end position="1062"/>
    </location>
</feature>
<evidence type="ECO:0000256" key="18">
    <source>
        <dbReference type="ARBA" id="ARBA00068609"/>
    </source>
</evidence>
<feature type="region of interest" description="Disordered" evidence="23">
    <location>
        <begin position="1854"/>
        <end position="1899"/>
    </location>
</feature>
<dbReference type="PROSITE" id="PS01358">
    <property type="entry name" value="ZF_RANBP2_1"/>
    <property type="match status" value="2"/>
</dbReference>
<dbReference type="GO" id="GO:0015031">
    <property type="term" value="P:protein transport"/>
    <property type="evidence" value="ECO:0007669"/>
    <property type="project" value="UniProtKB-KW"/>
</dbReference>
<evidence type="ECO:0000256" key="10">
    <source>
        <dbReference type="ARBA" id="ARBA00022833"/>
    </source>
</evidence>
<feature type="region of interest" description="Disordered" evidence="23">
    <location>
        <begin position="1714"/>
        <end position="1751"/>
    </location>
</feature>
<evidence type="ECO:0000256" key="3">
    <source>
        <dbReference type="ARBA" id="ARBA00004567"/>
    </source>
</evidence>
<dbReference type="PANTHER" id="PTHR23138">
    <property type="entry name" value="RAN BINDING PROTEIN"/>
    <property type="match status" value="1"/>
</dbReference>
<dbReference type="PANTHER" id="PTHR23138:SF87">
    <property type="entry name" value="E3 SUMO-PROTEIN LIGASE RANBP2"/>
    <property type="match status" value="1"/>
</dbReference>
<dbReference type="Pfam" id="PF00641">
    <property type="entry name" value="Zn_ribbon_RanBP"/>
    <property type="match status" value="2"/>
</dbReference>
<feature type="compositionally biased region" description="Polar residues" evidence="23">
    <location>
        <begin position="1297"/>
        <end position="1308"/>
    </location>
</feature>
<keyword evidence="12" id="KW-0811">Translocation</keyword>
<keyword evidence="7" id="KW-0677">Repeat</keyword>
<feature type="compositionally biased region" description="Low complexity" evidence="23">
    <location>
        <begin position="1854"/>
        <end position="1880"/>
    </location>
</feature>
<evidence type="ECO:0000256" key="16">
    <source>
        <dbReference type="ARBA" id="ARBA00023242"/>
    </source>
</evidence>
<keyword evidence="26" id="KW-0436">Ligase</keyword>
<keyword evidence="22" id="KW-0175">Coiled coil</keyword>
<dbReference type="GO" id="GO:0003677">
    <property type="term" value="F:DNA binding"/>
    <property type="evidence" value="ECO:0007669"/>
    <property type="project" value="UniProtKB-KW"/>
</dbReference>
<dbReference type="CDD" id="cd13179">
    <property type="entry name" value="RanBD_RanBP1"/>
    <property type="match status" value="2"/>
</dbReference>
<evidence type="ECO:0000256" key="9">
    <source>
        <dbReference type="ARBA" id="ARBA00022816"/>
    </source>
</evidence>
<accession>A0A423TF12</accession>
<dbReference type="InterPro" id="IPR022011">
    <property type="entry name" value="IR1-M"/>
</dbReference>
<dbReference type="SUPFAM" id="SSF90209">
    <property type="entry name" value="Ran binding protein zinc finger-like"/>
    <property type="match status" value="2"/>
</dbReference>
<keyword evidence="15" id="KW-0472">Membrane</keyword>
<organism evidence="26 27">
    <name type="scientific">Penaeus vannamei</name>
    <name type="common">Whiteleg shrimp</name>
    <name type="synonym">Litopenaeus vannamei</name>
    <dbReference type="NCBI Taxonomy" id="6689"/>
    <lineage>
        <taxon>Eukaryota</taxon>
        <taxon>Metazoa</taxon>
        <taxon>Ecdysozoa</taxon>
        <taxon>Arthropoda</taxon>
        <taxon>Crustacea</taxon>
        <taxon>Multicrustacea</taxon>
        <taxon>Malacostraca</taxon>
        <taxon>Eumalacostraca</taxon>
        <taxon>Eucarida</taxon>
        <taxon>Decapoda</taxon>
        <taxon>Dendrobranchiata</taxon>
        <taxon>Penaeoidea</taxon>
        <taxon>Penaeidae</taxon>
        <taxon>Penaeus</taxon>
    </lineage>
</organism>
<dbReference type="GO" id="GO:0031965">
    <property type="term" value="C:nuclear membrane"/>
    <property type="evidence" value="ECO:0007669"/>
    <property type="project" value="UniProtKB-SubCell"/>
</dbReference>
<keyword evidence="16" id="KW-0539">Nucleus</keyword>
<dbReference type="SMART" id="SM00547">
    <property type="entry name" value="ZnF_RBZ"/>
    <property type="match status" value="2"/>
</dbReference>
<keyword evidence="10" id="KW-0862">Zinc</keyword>
<comment type="subcellular location">
    <subcellularLocation>
        <location evidence="2">Nucleus membrane</location>
    </subcellularLocation>
    <subcellularLocation>
        <location evidence="3">Nucleus</location>
        <location evidence="3">Nuclear pore complex</location>
    </subcellularLocation>
</comment>
<dbReference type="GO" id="GO:0005737">
    <property type="term" value="C:cytoplasm"/>
    <property type="evidence" value="ECO:0007669"/>
    <property type="project" value="TreeGrafter"/>
</dbReference>
<evidence type="ECO:0000256" key="17">
    <source>
        <dbReference type="ARBA" id="ARBA00060842"/>
    </source>
</evidence>
<feature type="domain" description="RanBP2-type" evidence="25">
    <location>
        <begin position="1247"/>
        <end position="1276"/>
    </location>
</feature>
<dbReference type="STRING" id="6689.A0A423TF12"/>
<dbReference type="InterPro" id="IPR000156">
    <property type="entry name" value="Ran_bind_dom"/>
</dbReference>
<evidence type="ECO:0000256" key="12">
    <source>
        <dbReference type="ARBA" id="ARBA00023010"/>
    </source>
</evidence>
<reference evidence="26 27" key="1">
    <citation type="submission" date="2018-04" db="EMBL/GenBank/DDBJ databases">
        <authorList>
            <person name="Zhang X."/>
            <person name="Yuan J."/>
            <person name="Li F."/>
            <person name="Xiang J."/>
        </authorList>
    </citation>
    <scope>NUCLEOTIDE SEQUENCE [LARGE SCALE GENOMIC DNA]</scope>
    <source>
        <tissue evidence="26">Muscle</tissue>
    </source>
</reference>
<dbReference type="SMART" id="SM00160">
    <property type="entry name" value="RanBD"/>
    <property type="match status" value="4"/>
</dbReference>
<dbReference type="PROSITE" id="PS50196">
    <property type="entry name" value="RANBD1"/>
    <property type="match status" value="4"/>
</dbReference>
<dbReference type="InterPro" id="IPR011990">
    <property type="entry name" value="TPR-like_helical_dom_sf"/>
</dbReference>
<evidence type="ECO:0000256" key="19">
    <source>
        <dbReference type="ARBA" id="ARBA00078197"/>
    </source>
</evidence>
<evidence type="ECO:0000256" key="6">
    <source>
        <dbReference type="ARBA" id="ARBA00022723"/>
    </source>
</evidence>